<name>A0A673ADJ6_9TELE</name>
<reference evidence="2" key="1">
    <citation type="submission" date="2019-06" db="EMBL/GenBank/DDBJ databases">
        <authorList>
            <consortium name="Wellcome Sanger Institute Data Sharing"/>
        </authorList>
    </citation>
    <scope>NUCLEOTIDE SEQUENCE [LARGE SCALE GENOMIC DNA]</scope>
</reference>
<sequence>YREKNLFHELTDFDKGQIVGAHAAGLSVEEIAKLCDVSNEAVFEVLSMYNIPINNVSAEKNSEQRAKKRKRQKIADVNGRAASEKPTSEIPVTESTVQTTAPVTPISDYPDSDVNMQKQDSHQGGANDTPVLEIPDPETPFTETPDSEINI</sequence>
<feature type="compositionally biased region" description="Polar residues" evidence="1">
    <location>
        <begin position="114"/>
        <end position="126"/>
    </location>
</feature>
<organism evidence="2 3">
    <name type="scientific">Sphaeramia orbicularis</name>
    <name type="common">orbiculate cardinalfish</name>
    <dbReference type="NCBI Taxonomy" id="375764"/>
    <lineage>
        <taxon>Eukaryota</taxon>
        <taxon>Metazoa</taxon>
        <taxon>Chordata</taxon>
        <taxon>Craniata</taxon>
        <taxon>Vertebrata</taxon>
        <taxon>Euteleostomi</taxon>
        <taxon>Actinopterygii</taxon>
        <taxon>Neopterygii</taxon>
        <taxon>Teleostei</taxon>
        <taxon>Neoteleostei</taxon>
        <taxon>Acanthomorphata</taxon>
        <taxon>Gobiaria</taxon>
        <taxon>Kurtiformes</taxon>
        <taxon>Apogonoidei</taxon>
        <taxon>Apogonidae</taxon>
        <taxon>Apogoninae</taxon>
        <taxon>Sphaeramia</taxon>
    </lineage>
</organism>
<keyword evidence="3" id="KW-1185">Reference proteome</keyword>
<evidence type="ECO:0000313" key="2">
    <source>
        <dbReference type="Ensembl" id="ENSSORP00005027635.1"/>
    </source>
</evidence>
<feature type="region of interest" description="Disordered" evidence="1">
    <location>
        <begin position="59"/>
        <end position="151"/>
    </location>
</feature>
<protein>
    <submittedName>
        <fullName evidence="2">Uncharacterized protein</fullName>
    </submittedName>
</protein>
<reference evidence="2" key="2">
    <citation type="submission" date="2025-08" db="UniProtKB">
        <authorList>
            <consortium name="Ensembl"/>
        </authorList>
    </citation>
    <scope>IDENTIFICATION</scope>
</reference>
<dbReference type="InParanoid" id="A0A673ADJ6"/>
<proteinExistence type="predicted"/>
<reference evidence="2" key="3">
    <citation type="submission" date="2025-09" db="UniProtKB">
        <authorList>
            <consortium name="Ensembl"/>
        </authorList>
    </citation>
    <scope>IDENTIFICATION</scope>
</reference>
<dbReference type="AlphaFoldDB" id="A0A673ADJ6"/>
<accession>A0A673ADJ6</accession>
<dbReference type="Proteomes" id="UP000472271">
    <property type="component" value="Chromosome 7"/>
</dbReference>
<dbReference type="Ensembl" id="ENSSORT00005028429.1">
    <property type="protein sequence ID" value="ENSSORP00005027635.1"/>
    <property type="gene ID" value="ENSSORG00005013199.1"/>
</dbReference>
<feature type="compositionally biased region" description="Low complexity" evidence="1">
    <location>
        <begin position="139"/>
        <end position="151"/>
    </location>
</feature>
<evidence type="ECO:0000256" key="1">
    <source>
        <dbReference type="SAM" id="MobiDB-lite"/>
    </source>
</evidence>
<feature type="compositionally biased region" description="Polar residues" evidence="1">
    <location>
        <begin position="93"/>
        <end position="102"/>
    </location>
</feature>
<evidence type="ECO:0000313" key="3">
    <source>
        <dbReference type="Proteomes" id="UP000472271"/>
    </source>
</evidence>